<name>A0A979FW41_HYAAZ</name>
<dbReference type="RefSeq" id="XP_047741461.1">
    <property type="nucleotide sequence ID" value="XM_047885505.1"/>
</dbReference>
<evidence type="ECO:0000256" key="1">
    <source>
        <dbReference type="SAM" id="Phobius"/>
    </source>
</evidence>
<dbReference type="Proteomes" id="UP000694843">
    <property type="component" value="Unplaced"/>
</dbReference>
<accession>A0A979FW41</accession>
<evidence type="ECO:0000313" key="3">
    <source>
        <dbReference type="RefSeq" id="XP_047741461.1"/>
    </source>
</evidence>
<dbReference type="GeneID" id="125179498"/>
<sequence>MAGHTFRKNSLQRFCGKLETKFNDVTVPNVMASNRVILESFYTRQSRLVNADEESSDVINTHLNTAVPRGDVNDRDRMDARQTNVENSSQETVAPCDEFCARSSVEQNFLGRPNGFLTRDRECGSRLGFLFSWGIFALLVLGSRFVQGQPEFVDGGYEGLVVEIDRSVPEHRCTAVFQGLENLCLHAGRHGHMPLLEDFRLLVLPKSFIETSGAAFDIVGFADAAFDIVGFDGVAFDLVGFAGSDSTSSDLQALLSTSSDLQALLSTSSDLQALLLTSSDLHALLSTSSDLHALLSTSSDLQVRLVTSSDLQALVSTSAQWLDLDTSLVLGVAAETIATLKQLQSDYPRKVLK</sequence>
<evidence type="ECO:0000313" key="2">
    <source>
        <dbReference type="Proteomes" id="UP000694843"/>
    </source>
</evidence>
<feature type="transmembrane region" description="Helical" evidence="1">
    <location>
        <begin position="127"/>
        <end position="146"/>
    </location>
</feature>
<dbReference type="AlphaFoldDB" id="A0A979FW41"/>
<keyword evidence="1" id="KW-0472">Membrane</keyword>
<dbReference type="KEGG" id="hazt:125179498"/>
<proteinExistence type="predicted"/>
<keyword evidence="2" id="KW-1185">Reference proteome</keyword>
<reference evidence="3" key="1">
    <citation type="submission" date="2025-08" db="UniProtKB">
        <authorList>
            <consortium name="RefSeq"/>
        </authorList>
    </citation>
    <scope>IDENTIFICATION</scope>
    <source>
        <tissue evidence="3">Whole organism</tissue>
    </source>
</reference>
<protein>
    <submittedName>
        <fullName evidence="3">Uncharacterized protein LOC125179498</fullName>
    </submittedName>
</protein>
<keyword evidence="1" id="KW-1133">Transmembrane helix</keyword>
<organism evidence="2 3">
    <name type="scientific">Hyalella azteca</name>
    <name type="common">Amphipod</name>
    <dbReference type="NCBI Taxonomy" id="294128"/>
    <lineage>
        <taxon>Eukaryota</taxon>
        <taxon>Metazoa</taxon>
        <taxon>Ecdysozoa</taxon>
        <taxon>Arthropoda</taxon>
        <taxon>Crustacea</taxon>
        <taxon>Multicrustacea</taxon>
        <taxon>Malacostraca</taxon>
        <taxon>Eumalacostraca</taxon>
        <taxon>Peracarida</taxon>
        <taxon>Amphipoda</taxon>
        <taxon>Senticaudata</taxon>
        <taxon>Talitrida</taxon>
        <taxon>Talitroidea</taxon>
        <taxon>Hyalellidae</taxon>
        <taxon>Hyalella</taxon>
    </lineage>
</organism>
<keyword evidence="1" id="KW-0812">Transmembrane</keyword>
<gene>
    <name evidence="3" type="primary">LOC125179498</name>
</gene>